<dbReference type="AlphaFoldDB" id="A0A4Y7PQD4"/>
<dbReference type="VEuPathDB" id="FungiDB:BD410DRAFT_542489"/>
<dbReference type="Proteomes" id="UP000294933">
    <property type="component" value="Unassembled WGS sequence"/>
</dbReference>
<protein>
    <submittedName>
        <fullName evidence="2">Uncharacterized protein</fullName>
    </submittedName>
</protein>
<feature type="compositionally biased region" description="Basic and acidic residues" evidence="1">
    <location>
        <begin position="101"/>
        <end position="117"/>
    </location>
</feature>
<keyword evidence="3" id="KW-1185">Reference proteome</keyword>
<evidence type="ECO:0000256" key="1">
    <source>
        <dbReference type="SAM" id="MobiDB-lite"/>
    </source>
</evidence>
<name>A0A4Y7PQD4_9AGAM</name>
<feature type="compositionally biased region" description="Basic and acidic residues" evidence="1">
    <location>
        <begin position="1"/>
        <end position="17"/>
    </location>
</feature>
<reference evidence="2 3" key="1">
    <citation type="submission" date="2018-06" db="EMBL/GenBank/DDBJ databases">
        <title>A transcriptomic atlas of mushroom development highlights an independent origin of complex multicellularity.</title>
        <authorList>
            <consortium name="DOE Joint Genome Institute"/>
            <person name="Krizsan K."/>
            <person name="Almasi E."/>
            <person name="Merenyi Z."/>
            <person name="Sahu N."/>
            <person name="Viragh M."/>
            <person name="Koszo T."/>
            <person name="Mondo S."/>
            <person name="Kiss B."/>
            <person name="Balint B."/>
            <person name="Kues U."/>
            <person name="Barry K."/>
            <person name="Hegedus J.C."/>
            <person name="Henrissat B."/>
            <person name="Johnson J."/>
            <person name="Lipzen A."/>
            <person name="Ohm R."/>
            <person name="Nagy I."/>
            <person name="Pangilinan J."/>
            <person name="Yan J."/>
            <person name="Xiong Y."/>
            <person name="Grigoriev I.V."/>
            <person name="Hibbett D.S."/>
            <person name="Nagy L.G."/>
        </authorList>
    </citation>
    <scope>NUCLEOTIDE SEQUENCE [LARGE SCALE GENOMIC DNA]</scope>
    <source>
        <strain evidence="2 3">SZMC22713</strain>
    </source>
</reference>
<gene>
    <name evidence="2" type="ORF">BD410DRAFT_542489</name>
</gene>
<evidence type="ECO:0000313" key="3">
    <source>
        <dbReference type="Proteomes" id="UP000294933"/>
    </source>
</evidence>
<evidence type="ECO:0000313" key="2">
    <source>
        <dbReference type="EMBL" id="TDL17643.1"/>
    </source>
</evidence>
<proteinExistence type="predicted"/>
<sequence length="133" mass="14112">MDTSESSKIDDIPRVEVEAGTVSTTPVTFPTTESNIPQSSSSLLTHSDKLSELPSATPPVGRVRTPSRPRRTDASVPVQPSSPSLGHLAKAASEEGGQETPGKETPRGRVSFDESDRASLPSFQKLREAADLT</sequence>
<feature type="compositionally biased region" description="Low complexity" evidence="1">
    <location>
        <begin position="21"/>
        <end position="32"/>
    </location>
</feature>
<dbReference type="EMBL" id="ML170218">
    <property type="protein sequence ID" value="TDL17643.1"/>
    <property type="molecule type" value="Genomic_DNA"/>
</dbReference>
<feature type="compositionally biased region" description="Polar residues" evidence="1">
    <location>
        <begin position="33"/>
        <end position="45"/>
    </location>
</feature>
<organism evidence="2 3">
    <name type="scientific">Rickenella mellea</name>
    <dbReference type="NCBI Taxonomy" id="50990"/>
    <lineage>
        <taxon>Eukaryota</taxon>
        <taxon>Fungi</taxon>
        <taxon>Dikarya</taxon>
        <taxon>Basidiomycota</taxon>
        <taxon>Agaricomycotina</taxon>
        <taxon>Agaricomycetes</taxon>
        <taxon>Hymenochaetales</taxon>
        <taxon>Rickenellaceae</taxon>
        <taxon>Rickenella</taxon>
    </lineage>
</organism>
<feature type="region of interest" description="Disordered" evidence="1">
    <location>
        <begin position="1"/>
        <end position="133"/>
    </location>
</feature>
<accession>A0A4Y7PQD4</accession>